<gene>
    <name evidence="1" type="ORF">ABB55_27490</name>
</gene>
<dbReference type="Proteomes" id="UP000048984">
    <property type="component" value="Unassembled WGS sequence"/>
</dbReference>
<accession>A0A0P6W8M6</accession>
<reference evidence="1 2" key="1">
    <citation type="submission" date="2015-09" db="EMBL/GenBank/DDBJ databases">
        <authorList>
            <person name="Jackson K.R."/>
            <person name="Lunt B.L."/>
            <person name="Fisher J.N.B."/>
            <person name="Gardner A.V."/>
            <person name="Bailey M.E."/>
            <person name="Deus L.M."/>
            <person name="Earl A.S."/>
            <person name="Gibby P.D."/>
            <person name="Hartmann K.A."/>
            <person name="Liu J.E."/>
            <person name="Manci A.M."/>
            <person name="Nielsen D.A."/>
            <person name="Solomon M.B."/>
            <person name="Breakwell D.P."/>
            <person name="Burnett S.H."/>
            <person name="Grose J.H."/>
        </authorList>
    </citation>
    <scope>NUCLEOTIDE SEQUENCE [LARGE SCALE GENOMIC DNA]</scope>
    <source>
        <strain evidence="1 2">16</strain>
    </source>
</reference>
<evidence type="ECO:0000313" key="1">
    <source>
        <dbReference type="EMBL" id="KPL55516.1"/>
    </source>
</evidence>
<name>A0A0P6W8M6_9HYPH</name>
<proteinExistence type="predicted"/>
<comment type="caution">
    <text evidence="1">The sequence shown here is derived from an EMBL/GenBank/DDBJ whole genome shotgun (WGS) entry which is preliminary data.</text>
</comment>
<protein>
    <submittedName>
        <fullName evidence="1">Uncharacterized protein</fullName>
    </submittedName>
</protein>
<dbReference type="EMBL" id="LJYW01000001">
    <property type="protein sequence ID" value="KPL55516.1"/>
    <property type="molecule type" value="Genomic_DNA"/>
</dbReference>
<evidence type="ECO:0000313" key="2">
    <source>
        <dbReference type="Proteomes" id="UP000048984"/>
    </source>
</evidence>
<sequence length="338" mass="37097">MPSVDKRSLLDRVSATGRIEPEDVRALRGLHYADGLVDPAEADFVFDLEQRVREVVPDWSDFFVEAMTDHVVMQTEPHGYVGGETAQWLIGRLNEDGRIRSETELELLVRIVETARAVPFRLSAMALEEVRRAVVDGSGLTRHGALAPGQITMAEVALVRRVLYGAGGEGGVAVSREEAEALFDIDDAVGHADNAETWATLFAKAVGNYLMAAVLHETPSREDALRRQAWLDAPDDGTSFLDRFVDGLTGIGNLIEGLTQSLGDKVEQAHRETNARRARAIEEAERLSDGEVDWLVARMGRNGRLSRAEMALVEFLRSGHGRLPVPVEAVVARLERAA</sequence>
<keyword evidence="2" id="KW-1185">Reference proteome</keyword>
<reference evidence="1 2" key="2">
    <citation type="submission" date="2015-10" db="EMBL/GenBank/DDBJ databases">
        <title>Draft Genome Sequence of Prosthecomicrobium hirschii ATCC 27832.</title>
        <authorList>
            <person name="Daniel J."/>
            <person name="Givan S.A."/>
            <person name="Brun Y.V."/>
            <person name="Brown P.J."/>
        </authorList>
    </citation>
    <scope>NUCLEOTIDE SEQUENCE [LARGE SCALE GENOMIC DNA]</scope>
    <source>
        <strain evidence="1 2">16</strain>
    </source>
</reference>
<dbReference type="AlphaFoldDB" id="A0A0P6W8M6"/>
<organism evidence="1 2">
    <name type="scientific">Prosthecodimorpha hirschii</name>
    <dbReference type="NCBI Taxonomy" id="665126"/>
    <lineage>
        <taxon>Bacteria</taxon>
        <taxon>Pseudomonadati</taxon>
        <taxon>Pseudomonadota</taxon>
        <taxon>Alphaproteobacteria</taxon>
        <taxon>Hyphomicrobiales</taxon>
        <taxon>Ancalomicrobiaceae</taxon>
        <taxon>Prosthecodimorpha</taxon>
    </lineage>
</organism>
<dbReference type="RefSeq" id="WP_054361684.1">
    <property type="nucleotide sequence ID" value="NZ_LJYW01000001.1"/>
</dbReference>